<dbReference type="AlphaFoldDB" id="K9Y0S9"/>
<proteinExistence type="predicted"/>
<evidence type="ECO:0000313" key="1">
    <source>
        <dbReference type="EMBL" id="AFZ38348.1"/>
    </source>
</evidence>
<dbReference type="KEGG" id="scs:Sta7437_4921"/>
<dbReference type="HOGENOM" id="CLU_1593544_0_0_3"/>
<protein>
    <submittedName>
        <fullName evidence="1">Uncharacterized protein</fullName>
    </submittedName>
</protein>
<sequence>MNLNSNLIIDEAKIKLFQDYLYLKTDFYNWFSKFNFCEVYYDGLDKFINVISESELNGLIKKDGTKLFDDREIKLILEAKQFISEPNHKIGLYRCKVRSTVTLSREVEVEFKVIDRDCVNIKQATHEEFIKQEAFEKYDELFPEEDYSEFEFEEGESDVIEIEYLGS</sequence>
<dbReference type="RefSeq" id="WP_015195724.1">
    <property type="nucleotide sequence ID" value="NC_019750.1"/>
</dbReference>
<dbReference type="EMBL" id="CP003656">
    <property type="protein sequence ID" value="AFZ38348.1"/>
    <property type="molecule type" value="Genomic_DNA"/>
</dbReference>
<keyword evidence="1" id="KW-0614">Plasmid</keyword>
<dbReference type="Proteomes" id="UP000010473">
    <property type="component" value="Plasmid pSTA7437.03"/>
</dbReference>
<gene>
    <name evidence="1" type="ordered locus">Sta7437_4921</name>
</gene>
<geneLocation type="plasmid" evidence="1 2">
    <name>pSTA7437.03</name>
</geneLocation>
<organism evidence="1 2">
    <name type="scientific">Stanieria cyanosphaera (strain ATCC 29371 / PCC 7437)</name>
    <dbReference type="NCBI Taxonomy" id="111780"/>
    <lineage>
        <taxon>Bacteria</taxon>
        <taxon>Bacillati</taxon>
        <taxon>Cyanobacteriota</taxon>
        <taxon>Cyanophyceae</taxon>
        <taxon>Pleurocapsales</taxon>
        <taxon>Dermocarpellaceae</taxon>
        <taxon>Stanieria</taxon>
    </lineage>
</organism>
<accession>K9Y0S9</accession>
<name>K9Y0S9_STAC7</name>
<reference evidence="2" key="1">
    <citation type="journal article" date="2013" name="Proc. Natl. Acad. Sci. U.S.A.">
        <title>Improving the coverage of the cyanobacterial phylum using diversity-driven genome sequencing.</title>
        <authorList>
            <person name="Shih P.M."/>
            <person name="Wu D."/>
            <person name="Latifi A."/>
            <person name="Axen S.D."/>
            <person name="Fewer D.P."/>
            <person name="Talla E."/>
            <person name="Calteau A."/>
            <person name="Cai F."/>
            <person name="Tandeau de Marsac N."/>
            <person name="Rippka R."/>
            <person name="Herdman M."/>
            <person name="Sivonen K."/>
            <person name="Coursin T."/>
            <person name="Laurent T."/>
            <person name="Goodwin L."/>
            <person name="Nolan M."/>
            <person name="Davenport K.W."/>
            <person name="Han C.S."/>
            <person name="Rubin E.M."/>
            <person name="Eisen J.A."/>
            <person name="Woyke T."/>
            <person name="Gugger M."/>
            <person name="Kerfeld C.A."/>
        </authorList>
    </citation>
    <scope>NUCLEOTIDE SEQUENCE [LARGE SCALE GENOMIC DNA]</scope>
    <source>
        <strain evidence="2">ATCC 29371 / PCC 7437</strain>
        <plasmid evidence="2">Plasmid pSTA7437.03</plasmid>
    </source>
</reference>
<evidence type="ECO:0000313" key="2">
    <source>
        <dbReference type="Proteomes" id="UP000010473"/>
    </source>
</evidence>
<keyword evidence="2" id="KW-1185">Reference proteome</keyword>